<organism evidence="1 2">
    <name type="scientific">Acetobacter persici</name>
    <dbReference type="NCBI Taxonomy" id="1076596"/>
    <lineage>
        <taxon>Bacteria</taxon>
        <taxon>Pseudomonadati</taxon>
        <taxon>Pseudomonadota</taxon>
        <taxon>Alphaproteobacteria</taxon>
        <taxon>Acetobacterales</taxon>
        <taxon>Acetobacteraceae</taxon>
        <taxon>Acetobacter</taxon>
    </lineage>
</organism>
<dbReference type="EMBL" id="BLJP01000001">
    <property type="protein sequence ID" value="GFE92598.1"/>
    <property type="molecule type" value="Genomic_DNA"/>
</dbReference>
<evidence type="ECO:0000313" key="2">
    <source>
        <dbReference type="Proteomes" id="UP000548726"/>
    </source>
</evidence>
<name>A0A6V8I4N4_9PROT</name>
<protein>
    <submittedName>
        <fullName evidence="1">Uncharacterized protein</fullName>
    </submittedName>
</protein>
<comment type="caution">
    <text evidence="1">The sequence shown here is derived from an EMBL/GenBank/DDBJ whole genome shotgun (WGS) entry which is preliminary data.</text>
</comment>
<reference evidence="1 2" key="1">
    <citation type="journal article" date="2020" name="Cell Rep.">
        <title>Local necrotic cells trigger systemic immune activation via gut microbiome dysbiosis in Drosophila.</title>
        <authorList>
            <person name="Kosakamoto H."/>
            <person name="Yamauchi T."/>
            <person name="Akuzawa-Tokita Y."/>
            <person name="Nishimura K."/>
            <person name="Soga T."/>
            <person name="Murakami T."/>
            <person name="Mori H."/>
            <person name="Yamamoto K."/>
            <person name="Miyazaki R."/>
            <person name="Koto A."/>
            <person name="Miura M."/>
            <person name="Obata F."/>
        </authorList>
    </citation>
    <scope>NUCLEOTIDE SEQUENCE [LARGE SCALE GENOMIC DNA]</scope>
    <source>
        <strain evidence="1 2">Ai</strain>
    </source>
</reference>
<evidence type="ECO:0000313" key="1">
    <source>
        <dbReference type="EMBL" id="GFE92598.1"/>
    </source>
</evidence>
<accession>A0A6V8I4N4</accession>
<proteinExistence type="predicted"/>
<dbReference type="RefSeq" id="WP_179194545.1">
    <property type="nucleotide sequence ID" value="NZ_JOPC01000016.1"/>
</dbReference>
<sequence>MENIDVIISKQIIRIAVIIKSILGDDIDNNLGKIYNTEAAICRDRERYRCYLIEELSYNSHYAALLGNDATKTLLKILRTEERLHFSDLFRVLAYCAGMAGLKKTETTIAPALPSMPTLENGPEACLGYALAGLIYDTGVGAALLDIYDPEPHICGVKILNIGSFLEFSHTTGGLNIVETQERMLDYLNENIERLALYNT</sequence>
<gene>
    <name evidence="1" type="ORF">DmAi_06570</name>
</gene>
<dbReference type="AlphaFoldDB" id="A0A6V8I4N4"/>
<keyword evidence="2" id="KW-1185">Reference proteome</keyword>
<dbReference type="Proteomes" id="UP000548726">
    <property type="component" value="Unassembled WGS sequence"/>
</dbReference>